<gene>
    <name evidence="1" type="ORF">L195_g023797</name>
</gene>
<dbReference type="Gene3D" id="3.40.50.720">
    <property type="entry name" value="NAD(P)-binding Rossmann-like Domain"/>
    <property type="match status" value="1"/>
</dbReference>
<protein>
    <submittedName>
        <fullName evidence="1">Dihydroflavonol-4-reductase-like protein</fullName>
    </submittedName>
</protein>
<feature type="non-terminal residue" evidence="1">
    <location>
        <position position="1"/>
    </location>
</feature>
<dbReference type="Proteomes" id="UP000236291">
    <property type="component" value="Unassembled WGS sequence"/>
</dbReference>
<name>A0A2K3NBX1_TRIPR</name>
<dbReference type="STRING" id="57577.A0A2K3NBX1"/>
<organism evidence="1 2">
    <name type="scientific">Trifolium pratense</name>
    <name type="common">Red clover</name>
    <dbReference type="NCBI Taxonomy" id="57577"/>
    <lineage>
        <taxon>Eukaryota</taxon>
        <taxon>Viridiplantae</taxon>
        <taxon>Streptophyta</taxon>
        <taxon>Embryophyta</taxon>
        <taxon>Tracheophyta</taxon>
        <taxon>Spermatophyta</taxon>
        <taxon>Magnoliopsida</taxon>
        <taxon>eudicotyledons</taxon>
        <taxon>Gunneridae</taxon>
        <taxon>Pentapetalae</taxon>
        <taxon>rosids</taxon>
        <taxon>fabids</taxon>
        <taxon>Fabales</taxon>
        <taxon>Fabaceae</taxon>
        <taxon>Papilionoideae</taxon>
        <taxon>50 kb inversion clade</taxon>
        <taxon>NPAAA clade</taxon>
        <taxon>Hologalegina</taxon>
        <taxon>IRL clade</taxon>
        <taxon>Trifolieae</taxon>
        <taxon>Trifolium</taxon>
    </lineage>
</organism>
<dbReference type="EMBL" id="ASHM01019011">
    <property type="protein sequence ID" value="PNY00515.1"/>
    <property type="molecule type" value="Genomic_DNA"/>
</dbReference>
<comment type="caution">
    <text evidence="1">The sequence shown here is derived from an EMBL/GenBank/DDBJ whole genome shotgun (WGS) entry which is preliminary data.</text>
</comment>
<reference evidence="1 2" key="2">
    <citation type="journal article" date="2017" name="Front. Plant Sci.">
        <title>Gene Classification and Mining of Molecular Markers Useful in Red Clover (Trifolium pratense) Breeding.</title>
        <authorList>
            <person name="Istvanek J."/>
            <person name="Dluhosova J."/>
            <person name="Dluhos P."/>
            <person name="Patkova L."/>
            <person name="Nedelnik J."/>
            <person name="Repkova J."/>
        </authorList>
    </citation>
    <scope>NUCLEOTIDE SEQUENCE [LARGE SCALE GENOMIC DNA]</scope>
    <source>
        <strain evidence="2">cv. Tatra</strain>
        <tissue evidence="1">Young leaves</tissue>
    </source>
</reference>
<proteinExistence type="predicted"/>
<reference evidence="1 2" key="1">
    <citation type="journal article" date="2014" name="Am. J. Bot.">
        <title>Genome assembly and annotation for red clover (Trifolium pratense; Fabaceae).</title>
        <authorList>
            <person name="Istvanek J."/>
            <person name="Jaros M."/>
            <person name="Krenek A."/>
            <person name="Repkova J."/>
        </authorList>
    </citation>
    <scope>NUCLEOTIDE SEQUENCE [LARGE SCALE GENOMIC DNA]</scope>
    <source>
        <strain evidence="2">cv. Tatra</strain>
        <tissue evidence="1">Young leaves</tissue>
    </source>
</reference>
<evidence type="ECO:0000313" key="1">
    <source>
        <dbReference type="EMBL" id="PNY00515.1"/>
    </source>
</evidence>
<evidence type="ECO:0000313" key="2">
    <source>
        <dbReference type="Proteomes" id="UP000236291"/>
    </source>
</evidence>
<sequence length="83" mass="9469">GDEKRYEYLTNSYMVHTDDATSALIFLFECDNANESSMETKNDDAKFTELSSRKLLDSGFKFKYGVNDMYDAAIQSCKEKGIL</sequence>
<accession>A0A2K3NBX1</accession>
<dbReference type="AlphaFoldDB" id="A0A2K3NBX1"/>